<dbReference type="GO" id="GO:0051983">
    <property type="term" value="P:regulation of chromosome segregation"/>
    <property type="evidence" value="ECO:0007669"/>
    <property type="project" value="TreeGrafter"/>
</dbReference>
<feature type="compositionally biased region" description="Polar residues" evidence="7">
    <location>
        <begin position="1461"/>
        <end position="1480"/>
    </location>
</feature>
<feature type="region of interest" description="Disordered" evidence="7">
    <location>
        <begin position="1296"/>
        <end position="1691"/>
    </location>
</feature>
<keyword evidence="4" id="KW-0832">Ubl conjugation</keyword>
<feature type="region of interest" description="Disordered" evidence="7">
    <location>
        <begin position="707"/>
        <end position="737"/>
    </location>
</feature>
<feature type="compositionally biased region" description="Basic and acidic residues" evidence="7">
    <location>
        <begin position="1319"/>
        <end position="1333"/>
    </location>
</feature>
<evidence type="ECO:0000256" key="5">
    <source>
        <dbReference type="ARBA" id="ARBA00023242"/>
    </source>
</evidence>
<feature type="compositionally biased region" description="Basic and acidic residues" evidence="7">
    <location>
        <begin position="1425"/>
        <end position="1438"/>
    </location>
</feature>
<feature type="compositionally biased region" description="Gly residues" evidence="7">
    <location>
        <begin position="451"/>
        <end position="462"/>
    </location>
</feature>
<feature type="compositionally biased region" description="Low complexity" evidence="7">
    <location>
        <begin position="343"/>
        <end position="382"/>
    </location>
</feature>
<feature type="compositionally biased region" description="Polar residues" evidence="7">
    <location>
        <begin position="161"/>
        <end position="172"/>
    </location>
</feature>
<dbReference type="PANTHER" id="PTHR21603:SF18">
    <property type="entry name" value="ANTIGEN KI-67-LIKE PROTEIN"/>
    <property type="match status" value="1"/>
</dbReference>
<evidence type="ECO:0000256" key="6">
    <source>
        <dbReference type="ARBA" id="ARBA00023306"/>
    </source>
</evidence>
<dbReference type="GO" id="GO:0005634">
    <property type="term" value="C:nucleus"/>
    <property type="evidence" value="ECO:0007669"/>
    <property type="project" value="UniProtKB-SubCell"/>
</dbReference>
<proteinExistence type="predicted"/>
<evidence type="ECO:0000256" key="1">
    <source>
        <dbReference type="ARBA" id="ARBA00004123"/>
    </source>
</evidence>
<dbReference type="InterPro" id="IPR029334">
    <property type="entry name" value="PP1-bd"/>
</dbReference>
<dbReference type="EMBL" id="JADGJD010000173">
    <property type="protein sequence ID" value="KAJ3053883.1"/>
    <property type="molecule type" value="Genomic_DNA"/>
</dbReference>
<feature type="region of interest" description="Disordered" evidence="7">
    <location>
        <begin position="572"/>
        <end position="679"/>
    </location>
</feature>
<evidence type="ECO:0000313" key="10">
    <source>
        <dbReference type="Proteomes" id="UP001212841"/>
    </source>
</evidence>
<evidence type="ECO:0000256" key="7">
    <source>
        <dbReference type="SAM" id="MobiDB-lite"/>
    </source>
</evidence>
<feature type="region of interest" description="Disordered" evidence="7">
    <location>
        <begin position="319"/>
        <end position="422"/>
    </location>
</feature>
<organism evidence="9 10">
    <name type="scientific">Rhizophlyctis rosea</name>
    <dbReference type="NCBI Taxonomy" id="64517"/>
    <lineage>
        <taxon>Eukaryota</taxon>
        <taxon>Fungi</taxon>
        <taxon>Fungi incertae sedis</taxon>
        <taxon>Chytridiomycota</taxon>
        <taxon>Chytridiomycota incertae sedis</taxon>
        <taxon>Chytridiomycetes</taxon>
        <taxon>Rhizophlyctidales</taxon>
        <taxon>Rhizophlyctidaceae</taxon>
        <taxon>Rhizophlyctis</taxon>
    </lineage>
</organism>
<evidence type="ECO:0000259" key="8">
    <source>
        <dbReference type="Pfam" id="PF15276"/>
    </source>
</evidence>
<feature type="compositionally biased region" description="Low complexity" evidence="7">
    <location>
        <begin position="1404"/>
        <end position="1413"/>
    </location>
</feature>
<feature type="compositionally biased region" description="Acidic residues" evidence="7">
    <location>
        <begin position="833"/>
        <end position="847"/>
    </location>
</feature>
<feature type="compositionally biased region" description="Basic residues" evidence="7">
    <location>
        <begin position="590"/>
        <end position="603"/>
    </location>
</feature>
<dbReference type="InterPro" id="IPR008984">
    <property type="entry name" value="SMAD_FHA_dom_sf"/>
</dbReference>
<dbReference type="PANTHER" id="PTHR21603">
    <property type="entry name" value="ANTIGEN KI-67-LIKE PROTEIN"/>
    <property type="match status" value="1"/>
</dbReference>
<name>A0AAD5SF29_9FUNG</name>
<reference evidence="9" key="1">
    <citation type="submission" date="2020-05" db="EMBL/GenBank/DDBJ databases">
        <title>Phylogenomic resolution of chytrid fungi.</title>
        <authorList>
            <person name="Stajich J.E."/>
            <person name="Amses K."/>
            <person name="Simmons R."/>
            <person name="Seto K."/>
            <person name="Myers J."/>
            <person name="Bonds A."/>
            <person name="Quandt C.A."/>
            <person name="Barry K."/>
            <person name="Liu P."/>
            <person name="Grigoriev I."/>
            <person name="Longcore J.E."/>
            <person name="James T.Y."/>
        </authorList>
    </citation>
    <scope>NUCLEOTIDE SEQUENCE</scope>
    <source>
        <strain evidence="9">JEL0318</strain>
    </source>
</reference>
<feature type="compositionally biased region" description="Basic and acidic residues" evidence="7">
    <location>
        <begin position="1547"/>
        <end position="1559"/>
    </location>
</feature>
<evidence type="ECO:0000256" key="2">
    <source>
        <dbReference type="ARBA" id="ARBA00022499"/>
    </source>
</evidence>
<feature type="compositionally biased region" description="Basic and acidic residues" evidence="7">
    <location>
        <begin position="1660"/>
        <end position="1669"/>
    </location>
</feature>
<dbReference type="Proteomes" id="UP001212841">
    <property type="component" value="Unassembled WGS sequence"/>
</dbReference>
<dbReference type="GO" id="GO:0005694">
    <property type="term" value="C:chromosome"/>
    <property type="evidence" value="ECO:0007669"/>
    <property type="project" value="TreeGrafter"/>
</dbReference>
<feature type="region of interest" description="Disordered" evidence="7">
    <location>
        <begin position="1705"/>
        <end position="1847"/>
    </location>
</feature>
<feature type="region of interest" description="Disordered" evidence="7">
    <location>
        <begin position="763"/>
        <end position="851"/>
    </location>
</feature>
<feature type="compositionally biased region" description="Polar residues" evidence="7">
    <location>
        <begin position="1612"/>
        <end position="1623"/>
    </location>
</feature>
<keyword evidence="10" id="KW-1185">Reference proteome</keyword>
<feature type="domain" description="PP1-binding" evidence="8">
    <location>
        <begin position="696"/>
        <end position="737"/>
    </location>
</feature>
<gene>
    <name evidence="9" type="ORF">HK097_003172</name>
</gene>
<keyword evidence="3" id="KW-0597">Phosphoprotein</keyword>
<protein>
    <recommendedName>
        <fullName evidence="8">PP1-binding domain-containing protein</fullName>
    </recommendedName>
</protein>
<feature type="compositionally biased region" description="Gly residues" evidence="7">
    <location>
        <begin position="655"/>
        <end position="670"/>
    </location>
</feature>
<dbReference type="GO" id="GO:0007088">
    <property type="term" value="P:regulation of mitotic nuclear division"/>
    <property type="evidence" value="ECO:0007669"/>
    <property type="project" value="TreeGrafter"/>
</dbReference>
<accession>A0AAD5SF29</accession>
<feature type="compositionally biased region" description="Polar residues" evidence="7">
    <location>
        <begin position="607"/>
        <end position="642"/>
    </location>
</feature>
<feature type="compositionally biased region" description="Basic and acidic residues" evidence="7">
    <location>
        <begin position="1724"/>
        <end position="1749"/>
    </location>
</feature>
<keyword evidence="2" id="KW-1017">Isopeptide bond</keyword>
<feature type="compositionally biased region" description="Basic residues" evidence="7">
    <location>
        <begin position="1573"/>
        <end position="1582"/>
    </location>
</feature>
<evidence type="ECO:0000313" key="9">
    <source>
        <dbReference type="EMBL" id="KAJ3053883.1"/>
    </source>
</evidence>
<dbReference type="Gene3D" id="2.60.200.20">
    <property type="match status" value="1"/>
</dbReference>
<feature type="region of interest" description="Disordered" evidence="7">
    <location>
        <begin position="99"/>
        <end position="187"/>
    </location>
</feature>
<sequence>MASADWGQYGRLTWIKKGAGDSAKNYVRIRLLECSEVQARFTIDLASGKASIENLGSNAIYISGQKLETGVTRELENDATLSLFGRLFTYQYLPEDEGQKLAEAQSSAPPKSPRKPRRSATPKPEKTAPSTPRKRRRTGSMPNILTTEEETTGGSSSSSSLQSLMGNVQPTATAPPENGPLPSITGDVPLEERADQLRTSPTGLEAAAVGIMTQIRADLAGDTMSLKANVPSPRLAEESNDAAMVAAKKLDVDVEKSDGLLAGGNVQCSMEVSYSQQSTLPAEEESGSGDVQVMGVGGLEGGVESPQEQVKDVADLMVPDEPAEKVDTPPGSKSADDKLIEESQQQSKQSGFSQPAATTTEVEKPTTQTAPQTPAPSTTKPSYMRQTAASAAKSALTPLRTQLGRGTATTPRRSIGFGGLVKPAGSAFKTGIPLAKGSGVAGRTVGTGGEGVVGGAAGGSGSGETDNAGGEMTPTRRFWAELDRFTASAKEEKSDPLNFGAPMRKFDKGSKVSGLVGSGSKNAVQALATSQKGVQQSAGVIKSVAPSVAERGESTTPVMVQDSLEDAAADLTRNETSLTETEELKSLTPSKRRRSTSPSRKRLSFQPVLTENTESNGSKDSTPRVTPSKVTASRLSFGTGQNDVPEVVIEKQGSGAEGSGSGSESGGEGSVDGEQSEGMLGVLGLKTPILGSAKGKKVVTFGPDLSPEIFRVDDAPSTPMKKGTTPNIGSAKRLKPLLKENTPLRMALLASMRGEDKRMAVLGEEEEEREEGGGIGENPFVVGGDEERAGGVAADGGLKAGKEDGAGLPVVEEAKNVEDSMSAQGSVVPDSLEPVDDPLTEEVDSMDADAPSTDIVEDESTQVDEVHTIEDTTREKQMVINTPPVEPIPEADLHTPIKHIAPPKPVSAQIHRSNPAIKQNLSSPTPARKGAYIGMKEMFNTPVEQRDASLVGVKELLKVPGQKKNRESMNLVGVKEMLMTPEVNDGDVNFVGVKEMMKTPAGKRESVNLVGVRELMKTPKPTEGDVNLVGVKEMMKTPGERTESLNLVGVKELMKTPGDKRQSVNLVGVKELMKTPAAKPDITNLVGVKEMLKTPGGRKESANFVGVKELLKPSAGPKDTPRVAGLKEMFQTPGKGVIGIQAEVVEGVNSLFKTPSGVEKESTPKLIVQDSVLSAEEADEKIEMQEVVGTPGRKRDGSLEPIVEIRERLTPEQKRAVRENFGSMTGTRLFGEEEGVQKAEECVRRGRREKKGAEAVGEAVQRPAAVDEVKSTGRGRGKKNGAVAVAEVKEREVVVEKPKRTGARGRKATEKAAIARAPGEAELKAAKGNEDMKVPAPSIAEPEPETEVQPVAIVEDEVVPNRSRSTRSKVRKGEEPEAAPGPVVEQPKKVARRGRAAEQTMEVAAESAQESSEPSTRAAPEDLEEQKIYEMAQKESPVRGRGRSTRGAASKAKKDVLVEPVQSQSVAANASEAAGSTDSDSIMDTEVEASREKGKSKAKGRAKEIPSLSFYGAASPKPAPTRRAAKHDSMAEEQVAGKRGGRVTRKREREAEMLVEEKISAPASPDKSEVAASKRKGRPTKKQKVEEREVSGESLDDGEMVEGVVPMDTEGQGRTTRASQRTTAPAEERVNDENGPVVKRGTWGRGKQIEKSVAGAEPSKQVDKVEVAPRRGGLRKAVGGDTAAKNDVIEPDTAQTSAVVVPPVVEQQLPATTPARRATRKRIREAVENESHIEGREEELGGRDVRVEEGSASQKASGRAVRSKSTRRVQIEEPVEEDTSMVEEVSKRKTGKRMRTSDESIGVVENEAPVREPVKPRGTRFKKGKEVEGEKQDEENDGVGAGVKARRGGKKVDIEVGVQENVEDVQGVRRSRRRG</sequence>
<feature type="region of interest" description="Disordered" evidence="7">
    <location>
        <begin position="451"/>
        <end position="473"/>
    </location>
</feature>
<dbReference type="Pfam" id="PF15276">
    <property type="entry name" value="PP1_bind"/>
    <property type="match status" value="1"/>
</dbReference>
<feature type="region of interest" description="Disordered" evidence="7">
    <location>
        <begin position="276"/>
        <end position="307"/>
    </location>
</feature>
<feature type="compositionally biased region" description="Low complexity" evidence="7">
    <location>
        <begin position="1705"/>
        <end position="1716"/>
    </location>
</feature>
<comment type="subcellular location">
    <subcellularLocation>
        <location evidence="1">Nucleus</location>
    </subcellularLocation>
</comment>
<evidence type="ECO:0000256" key="4">
    <source>
        <dbReference type="ARBA" id="ARBA00022843"/>
    </source>
</evidence>
<keyword evidence="6" id="KW-0131">Cell cycle</keyword>
<comment type="caution">
    <text evidence="9">The sequence shown here is derived from an EMBL/GenBank/DDBJ whole genome shotgun (WGS) entry which is preliminary data.</text>
</comment>
<dbReference type="SUPFAM" id="SSF49879">
    <property type="entry name" value="SMAD/FHA domain"/>
    <property type="match status" value="1"/>
</dbReference>
<feature type="region of interest" description="Disordered" evidence="7">
    <location>
        <begin position="1250"/>
        <end position="1283"/>
    </location>
</feature>
<keyword evidence="5" id="KW-0539">Nucleus</keyword>
<evidence type="ECO:0000256" key="3">
    <source>
        <dbReference type="ARBA" id="ARBA00022553"/>
    </source>
</evidence>